<sequence>MQACSFRLLSRSAPSSFPLCTRVCATRSIRNLKCLLHPSIRRVIRQTSVADIPMRTEGSVFSNLNRRGV</sequence>
<keyword evidence="2" id="KW-1185">Reference proteome</keyword>
<dbReference type="EMBL" id="JBBPBK010000008">
    <property type="protein sequence ID" value="KAK9280226.1"/>
    <property type="molecule type" value="Genomic_DNA"/>
</dbReference>
<dbReference type="Proteomes" id="UP001415857">
    <property type="component" value="Unassembled WGS sequence"/>
</dbReference>
<comment type="caution">
    <text evidence="1">The sequence shown here is derived from an EMBL/GenBank/DDBJ whole genome shotgun (WGS) entry which is preliminary data.</text>
</comment>
<accession>A0AAP0WX84</accession>
<proteinExistence type="predicted"/>
<gene>
    <name evidence="1" type="ORF">L1049_013913</name>
</gene>
<dbReference type="AlphaFoldDB" id="A0AAP0WX84"/>
<name>A0AAP0WX84_LIQFO</name>
<evidence type="ECO:0000313" key="1">
    <source>
        <dbReference type="EMBL" id="KAK9280226.1"/>
    </source>
</evidence>
<organism evidence="1 2">
    <name type="scientific">Liquidambar formosana</name>
    <name type="common">Formosan gum</name>
    <dbReference type="NCBI Taxonomy" id="63359"/>
    <lineage>
        <taxon>Eukaryota</taxon>
        <taxon>Viridiplantae</taxon>
        <taxon>Streptophyta</taxon>
        <taxon>Embryophyta</taxon>
        <taxon>Tracheophyta</taxon>
        <taxon>Spermatophyta</taxon>
        <taxon>Magnoliopsida</taxon>
        <taxon>eudicotyledons</taxon>
        <taxon>Gunneridae</taxon>
        <taxon>Pentapetalae</taxon>
        <taxon>Saxifragales</taxon>
        <taxon>Altingiaceae</taxon>
        <taxon>Liquidambar</taxon>
    </lineage>
</organism>
<protein>
    <submittedName>
        <fullName evidence="1">Uncharacterized protein</fullName>
    </submittedName>
</protein>
<reference evidence="1 2" key="1">
    <citation type="journal article" date="2024" name="Plant J.">
        <title>Genome sequences and population genomics reveal climatic adaptation and genomic divergence between two closely related sweetgum species.</title>
        <authorList>
            <person name="Xu W.Q."/>
            <person name="Ren C.Q."/>
            <person name="Zhang X.Y."/>
            <person name="Comes H.P."/>
            <person name="Liu X.H."/>
            <person name="Li Y.G."/>
            <person name="Kettle C.J."/>
            <person name="Jalonen R."/>
            <person name="Gaisberger H."/>
            <person name="Ma Y.Z."/>
            <person name="Qiu Y.X."/>
        </authorList>
    </citation>
    <scope>NUCLEOTIDE SEQUENCE [LARGE SCALE GENOMIC DNA]</scope>
    <source>
        <strain evidence="1">Hangzhou</strain>
    </source>
</reference>
<evidence type="ECO:0000313" key="2">
    <source>
        <dbReference type="Proteomes" id="UP001415857"/>
    </source>
</evidence>